<dbReference type="AlphaFoldDB" id="A0A8T0C501"/>
<accession>A0A8T0C501</accession>
<gene>
    <name evidence="1" type="ORF">PRUB_a0207</name>
</gene>
<dbReference type="Proteomes" id="UP000016480">
    <property type="component" value="Unassembled WGS sequence"/>
</dbReference>
<evidence type="ECO:0000313" key="1">
    <source>
        <dbReference type="EMBL" id="KAF7785816.1"/>
    </source>
</evidence>
<protein>
    <submittedName>
        <fullName evidence="1">Uncharacterized protein</fullName>
    </submittedName>
</protein>
<comment type="caution">
    <text evidence="1">The sequence shown here is derived from an EMBL/GenBank/DDBJ whole genome shotgun (WGS) entry which is preliminary data.</text>
</comment>
<organism evidence="1 2">
    <name type="scientific">Pseudoalteromonas rubra</name>
    <dbReference type="NCBI Taxonomy" id="43658"/>
    <lineage>
        <taxon>Bacteria</taxon>
        <taxon>Pseudomonadati</taxon>
        <taxon>Pseudomonadota</taxon>
        <taxon>Gammaproteobacteria</taxon>
        <taxon>Alteromonadales</taxon>
        <taxon>Pseudoalteromonadaceae</taxon>
        <taxon>Pseudoalteromonas</taxon>
    </lineage>
</organism>
<reference evidence="1 2" key="1">
    <citation type="journal article" date="2012" name="J. Bacteriol.">
        <title>Genome sequence of the cycloprodigiosin-producing bacterial strain Pseudoalteromonas rubra ATCC 29570(T).</title>
        <authorList>
            <person name="Xie B.B."/>
            <person name="Shu Y.L."/>
            <person name="Qin Q.L."/>
            <person name="Rong J.C."/>
            <person name="Zhang X.Y."/>
            <person name="Chen X.L."/>
            <person name="Zhou B.C."/>
            <person name="Zhang Y.Z."/>
        </authorList>
    </citation>
    <scope>NUCLEOTIDE SEQUENCE [LARGE SCALE GENOMIC DNA]</scope>
    <source>
        <strain evidence="1 2">DSM 6842</strain>
    </source>
</reference>
<dbReference type="EMBL" id="AHCD03000035">
    <property type="protein sequence ID" value="KAF7785816.1"/>
    <property type="molecule type" value="Genomic_DNA"/>
</dbReference>
<name>A0A8T0C501_9GAMM</name>
<evidence type="ECO:0000313" key="2">
    <source>
        <dbReference type="Proteomes" id="UP000016480"/>
    </source>
</evidence>
<proteinExistence type="predicted"/>
<sequence>MPGLPASFFLAQKMATRLAQCEILLQTVCGQQANQQRNT</sequence>